<feature type="transmembrane region" description="Helical" evidence="2">
    <location>
        <begin position="261"/>
        <end position="280"/>
    </location>
</feature>
<feature type="region of interest" description="Disordered" evidence="1">
    <location>
        <begin position="1"/>
        <end position="30"/>
    </location>
</feature>
<proteinExistence type="predicted"/>
<dbReference type="Proteomes" id="UP000654075">
    <property type="component" value="Unassembled WGS sequence"/>
</dbReference>
<evidence type="ECO:0000256" key="1">
    <source>
        <dbReference type="SAM" id="MobiDB-lite"/>
    </source>
</evidence>
<evidence type="ECO:0000313" key="4">
    <source>
        <dbReference type="Proteomes" id="UP000654075"/>
    </source>
</evidence>
<accession>A0A813FHD2</accession>
<feature type="transmembrane region" description="Helical" evidence="2">
    <location>
        <begin position="234"/>
        <end position="254"/>
    </location>
</feature>
<feature type="transmembrane region" description="Helical" evidence="2">
    <location>
        <begin position="196"/>
        <end position="214"/>
    </location>
</feature>
<keyword evidence="2" id="KW-1133">Transmembrane helix</keyword>
<keyword evidence="2" id="KW-0472">Membrane</keyword>
<gene>
    <name evidence="3" type="ORF">PGLA1383_LOCUS30557</name>
</gene>
<evidence type="ECO:0000256" key="2">
    <source>
        <dbReference type="SAM" id="Phobius"/>
    </source>
</evidence>
<protein>
    <submittedName>
        <fullName evidence="3">Uncharacterized protein</fullName>
    </submittedName>
</protein>
<comment type="caution">
    <text evidence="3">The sequence shown here is derived from an EMBL/GenBank/DDBJ whole genome shotgun (WGS) entry which is preliminary data.</text>
</comment>
<organism evidence="3 4">
    <name type="scientific">Polarella glacialis</name>
    <name type="common">Dinoflagellate</name>
    <dbReference type="NCBI Taxonomy" id="89957"/>
    <lineage>
        <taxon>Eukaryota</taxon>
        <taxon>Sar</taxon>
        <taxon>Alveolata</taxon>
        <taxon>Dinophyceae</taxon>
        <taxon>Suessiales</taxon>
        <taxon>Suessiaceae</taxon>
        <taxon>Polarella</taxon>
    </lineage>
</organism>
<feature type="transmembrane region" description="Helical" evidence="2">
    <location>
        <begin position="323"/>
        <end position="344"/>
    </location>
</feature>
<dbReference type="EMBL" id="CAJNNV010025158">
    <property type="protein sequence ID" value="CAE8612769.1"/>
    <property type="molecule type" value="Genomic_DNA"/>
</dbReference>
<keyword evidence="4" id="KW-1185">Reference proteome</keyword>
<reference evidence="3" key="1">
    <citation type="submission" date="2021-02" db="EMBL/GenBank/DDBJ databases">
        <authorList>
            <person name="Dougan E. K."/>
            <person name="Rhodes N."/>
            <person name="Thang M."/>
            <person name="Chan C."/>
        </authorList>
    </citation>
    <scope>NUCLEOTIDE SEQUENCE</scope>
</reference>
<name>A0A813FHD2_POLGL</name>
<dbReference type="AlphaFoldDB" id="A0A813FHD2"/>
<feature type="transmembrane region" description="Helical" evidence="2">
    <location>
        <begin position="356"/>
        <end position="374"/>
    </location>
</feature>
<sequence>MAPSVAASAANPQVLGVPSSENQQDDAEEEAMLPAAADGSFDECIAESSDLRTILRVLPRIYMMDSCLEPDHLELQAKLRAVAAVTNPSSTVSEQLDALTGDASMSSFFSKTDSLLEMRKITAMVIDAKELIAYAWERLQGDLKIDSRWSLMWLIAGLLVAAELCSLFTTGEAFFGLITGGVVQSLTEGQGEPMRWHMLSGSAMWGLGFVQVVMRRWRQGPLAWVHRFCGRAFLLLWFVVVGPTAAFLGLFCGTGRLRSHFAMSLASIVYLDTTLNASWYFWAGWSVGRKRLRGSDSLKLHGKAMLTGLMFTMVIIQQRPTQFVVIWLRKWLLLMVGIILPVSWTEGVASFFDHHLILSITTVFPYGFVVPLMLDGPRSRLGVWAMRLTADDEVELFGRREPFTAELFFWRARVPLFVVLRAVVTDCWTRDPLGAVVS</sequence>
<keyword evidence="2" id="KW-0812">Transmembrane</keyword>
<evidence type="ECO:0000313" key="3">
    <source>
        <dbReference type="EMBL" id="CAE8612769.1"/>
    </source>
</evidence>
<feature type="transmembrane region" description="Helical" evidence="2">
    <location>
        <begin position="151"/>
        <end position="175"/>
    </location>
</feature>